<keyword evidence="3" id="KW-0347">Helicase</keyword>
<sequence>MDRIIYVIPFTSIIDQNACEVRKILEVDEGDSGRIVLEHHSNVGAERQSWKEKLLCDNWDAPIVYTTMVQFLEALFGGGTRGARRMHQLARSVIVFDEIQTLPIRCVHMFCNSVNFLVQSCGSSVVLCTATQPLLGDQHIDRLKGALALSSENEMMPDVQQLFDQLKRVEVRDERKPKGWAVDEIAELTVNEVTESGSCLVVVNTKKSARELYGKLSESLGESCFHLSTGMCPAHRREVLDKVKSRLDKAPVACVSTQLIEAGVDIDFASVIRYLAGLDSIAQAAGRCNRHGARAEGRVFVVNPAEENIDCLKDIAVGRDKANTVLDDYAEDPAKYGNDRIGPPLLEWYYQNYFYDRSADMVYPVSLGNSGQKDNLLNLLSTNPLAVSEYQRVHRESPSIYLRQSFKEAGRLFKSIDAPTQSVIVPFGKEGKDLIGELCGAFDVEKQFPLLRKAQQFSVNLFPHEFRKLQEEQAIFRIQEETEIFYLDQKYYSNRFGVSLEPINEEELLYV</sequence>
<evidence type="ECO:0000256" key="5">
    <source>
        <dbReference type="ARBA" id="ARBA00023118"/>
    </source>
</evidence>
<dbReference type="InterPro" id="IPR001650">
    <property type="entry name" value="Helicase_C-like"/>
</dbReference>
<accession>A0A6C2U331</accession>
<protein>
    <recommendedName>
        <fullName evidence="6">Helicase C-terminal domain-containing protein</fullName>
    </recommendedName>
</protein>
<evidence type="ECO:0000256" key="3">
    <source>
        <dbReference type="ARBA" id="ARBA00022806"/>
    </source>
</evidence>
<keyword evidence="1" id="KW-0547">Nucleotide-binding</keyword>
<dbReference type="SUPFAM" id="SSF52540">
    <property type="entry name" value="P-loop containing nucleoside triphosphate hydrolases"/>
    <property type="match status" value="1"/>
</dbReference>
<keyword evidence="8" id="KW-1185">Reference proteome</keyword>
<dbReference type="SMART" id="SM00490">
    <property type="entry name" value="HELICc"/>
    <property type="match status" value="1"/>
</dbReference>
<dbReference type="GO" id="GO:0004386">
    <property type="term" value="F:helicase activity"/>
    <property type="evidence" value="ECO:0007669"/>
    <property type="project" value="UniProtKB-KW"/>
</dbReference>
<dbReference type="AlphaFoldDB" id="A0A6C2U331"/>
<dbReference type="CDD" id="cd17930">
    <property type="entry name" value="DEXHc_cas3"/>
    <property type="match status" value="1"/>
</dbReference>
<evidence type="ECO:0000313" key="7">
    <source>
        <dbReference type="EMBL" id="VGO14209.1"/>
    </source>
</evidence>
<dbReference type="GO" id="GO:0016787">
    <property type="term" value="F:hydrolase activity"/>
    <property type="evidence" value="ECO:0007669"/>
    <property type="project" value="UniProtKB-KW"/>
</dbReference>
<dbReference type="EMBL" id="CAAHFG010000001">
    <property type="protein sequence ID" value="VGO14209.1"/>
    <property type="molecule type" value="Genomic_DNA"/>
</dbReference>
<dbReference type="Pfam" id="PF22590">
    <property type="entry name" value="Cas3-like_C_2"/>
    <property type="match status" value="1"/>
</dbReference>
<evidence type="ECO:0000259" key="6">
    <source>
        <dbReference type="PROSITE" id="PS51194"/>
    </source>
</evidence>
<keyword evidence="2" id="KW-0378">Hydrolase</keyword>
<evidence type="ECO:0000313" key="8">
    <source>
        <dbReference type="Proteomes" id="UP000366872"/>
    </source>
</evidence>
<proteinExistence type="predicted"/>
<evidence type="ECO:0000256" key="1">
    <source>
        <dbReference type="ARBA" id="ARBA00022741"/>
    </source>
</evidence>
<reference evidence="7 8" key="1">
    <citation type="submission" date="2019-04" db="EMBL/GenBank/DDBJ databases">
        <authorList>
            <person name="Van Vliet M D."/>
        </authorList>
    </citation>
    <scope>NUCLEOTIDE SEQUENCE [LARGE SCALE GENOMIC DNA]</scope>
    <source>
        <strain evidence="7 8">F1</strain>
    </source>
</reference>
<evidence type="ECO:0000256" key="4">
    <source>
        <dbReference type="ARBA" id="ARBA00022840"/>
    </source>
</evidence>
<dbReference type="GO" id="GO:0005524">
    <property type="term" value="F:ATP binding"/>
    <property type="evidence" value="ECO:0007669"/>
    <property type="project" value="UniProtKB-KW"/>
</dbReference>
<evidence type="ECO:0000256" key="2">
    <source>
        <dbReference type="ARBA" id="ARBA00022801"/>
    </source>
</evidence>
<keyword evidence="4" id="KW-0067">ATP-binding</keyword>
<dbReference type="Gene3D" id="3.40.50.300">
    <property type="entry name" value="P-loop containing nucleotide triphosphate hydrolases"/>
    <property type="match status" value="1"/>
</dbReference>
<keyword evidence="5" id="KW-0051">Antiviral defense</keyword>
<name>A0A6C2U331_PONDE</name>
<feature type="domain" description="Helicase C-terminal" evidence="6">
    <location>
        <begin position="181"/>
        <end position="337"/>
    </location>
</feature>
<dbReference type="Proteomes" id="UP000366872">
    <property type="component" value="Unassembled WGS sequence"/>
</dbReference>
<organism evidence="7 8">
    <name type="scientific">Pontiella desulfatans</name>
    <dbReference type="NCBI Taxonomy" id="2750659"/>
    <lineage>
        <taxon>Bacteria</taxon>
        <taxon>Pseudomonadati</taxon>
        <taxon>Kiritimatiellota</taxon>
        <taxon>Kiritimatiellia</taxon>
        <taxon>Kiritimatiellales</taxon>
        <taxon>Pontiellaceae</taxon>
        <taxon>Pontiella</taxon>
    </lineage>
</organism>
<dbReference type="GO" id="GO:0051607">
    <property type="term" value="P:defense response to virus"/>
    <property type="evidence" value="ECO:0007669"/>
    <property type="project" value="UniProtKB-KW"/>
</dbReference>
<dbReference type="InterPro" id="IPR027417">
    <property type="entry name" value="P-loop_NTPase"/>
</dbReference>
<dbReference type="InterPro" id="IPR054712">
    <property type="entry name" value="Cas3-like_dom"/>
</dbReference>
<dbReference type="PROSITE" id="PS51194">
    <property type="entry name" value="HELICASE_CTER"/>
    <property type="match status" value="1"/>
</dbReference>
<gene>
    <name evidence="7" type="ORF">PDESU_02768</name>
</gene>